<dbReference type="Pfam" id="PF03372">
    <property type="entry name" value="Exo_endo_phos"/>
    <property type="match status" value="1"/>
</dbReference>
<gene>
    <name evidence="3" type="primary">LOC130461407</name>
</gene>
<evidence type="ECO:0000259" key="1">
    <source>
        <dbReference type="Pfam" id="PF03372"/>
    </source>
</evidence>
<protein>
    <recommendedName>
        <fullName evidence="1">Endonuclease/exonuclease/phosphatase domain-containing protein</fullName>
    </recommendedName>
</protein>
<evidence type="ECO:0000313" key="3">
    <source>
        <dbReference type="RefSeq" id="XP_056685479.1"/>
    </source>
</evidence>
<dbReference type="Proteomes" id="UP000813463">
    <property type="component" value="Chromosome 5"/>
</dbReference>
<dbReference type="SUPFAM" id="SSF56219">
    <property type="entry name" value="DNase I-like"/>
    <property type="match status" value="1"/>
</dbReference>
<accession>A0ABM3QQ34</accession>
<reference evidence="3" key="2">
    <citation type="submission" date="2025-08" db="UniProtKB">
        <authorList>
            <consortium name="RefSeq"/>
        </authorList>
    </citation>
    <scope>IDENTIFICATION</scope>
    <source>
        <tissue evidence="3">Leaf</tissue>
    </source>
</reference>
<dbReference type="PANTHER" id="PTHR33710">
    <property type="entry name" value="BNAC02G09200D PROTEIN"/>
    <property type="match status" value="1"/>
</dbReference>
<dbReference type="Gene3D" id="3.60.10.10">
    <property type="entry name" value="Endonuclease/exonuclease/phosphatase"/>
    <property type="match status" value="1"/>
</dbReference>
<sequence>MDRVLSWNVRGLNLIQKQDIVRQLIHKYHVGLVGLLEHKVKTANLGKLYQRMFSTWCFTSNASYHDGGRIIVAWNPNSFIVTIIVVTSQFVHCSVTPVGSTTKFLCTFIYAFNENNAREELWRDLRHLNTHDPWVLCGDFNCVMALDERIGAPVRTSEITSMCDCMQYCGMEDVKSVGNLYTWNNKQQGMARVFSKIDRIMANTGWQNEYGSAEACFMNEGSFDHSPGLLTVYPRNSGGKKPFKYFTMWRNALDFNTIVQEQWNTQIQGSKMFTVVTKLKKVKAALKELNRAGFSDVHAADLKAHHEMIAAQNAMHLNPTDQALADAELQAVQEYRTKHKAYLEFLRQKAKLEWLKAGDENTALFHQSIRSRNTHNQIYSIHDMNGVWTDTADGVSKAFLDFYSTLLGSTHSNRTDVLSQIVQAGPMVTDQHKQILNAPYTYDEVKKALFSIPGIKARALGPSSIETHGTLWERM</sequence>
<dbReference type="InterPro" id="IPR036691">
    <property type="entry name" value="Endo/exonu/phosph_ase_sf"/>
</dbReference>
<dbReference type="GeneID" id="130461407"/>
<keyword evidence="2" id="KW-1185">Reference proteome</keyword>
<reference evidence="2" key="1">
    <citation type="journal article" date="2021" name="Nat. Commun.">
        <title>Genomic analyses provide insights into spinach domestication and the genetic basis of agronomic traits.</title>
        <authorList>
            <person name="Cai X."/>
            <person name="Sun X."/>
            <person name="Xu C."/>
            <person name="Sun H."/>
            <person name="Wang X."/>
            <person name="Ge C."/>
            <person name="Zhang Z."/>
            <person name="Wang Q."/>
            <person name="Fei Z."/>
            <person name="Jiao C."/>
            <person name="Wang Q."/>
        </authorList>
    </citation>
    <scope>NUCLEOTIDE SEQUENCE [LARGE SCALE GENOMIC DNA]</scope>
    <source>
        <strain evidence="2">cv. Varoflay</strain>
    </source>
</reference>
<dbReference type="InterPro" id="IPR005135">
    <property type="entry name" value="Endo/exonuclease/phosphatase"/>
</dbReference>
<proteinExistence type="predicted"/>
<feature type="domain" description="Endonuclease/exonuclease/phosphatase" evidence="1">
    <location>
        <begin position="5"/>
        <end position="207"/>
    </location>
</feature>
<dbReference type="RefSeq" id="XP_056685479.1">
    <property type="nucleotide sequence ID" value="XM_056829501.1"/>
</dbReference>
<organism evidence="2 3">
    <name type="scientific">Spinacia oleracea</name>
    <name type="common">Spinach</name>
    <dbReference type="NCBI Taxonomy" id="3562"/>
    <lineage>
        <taxon>Eukaryota</taxon>
        <taxon>Viridiplantae</taxon>
        <taxon>Streptophyta</taxon>
        <taxon>Embryophyta</taxon>
        <taxon>Tracheophyta</taxon>
        <taxon>Spermatophyta</taxon>
        <taxon>Magnoliopsida</taxon>
        <taxon>eudicotyledons</taxon>
        <taxon>Gunneridae</taxon>
        <taxon>Pentapetalae</taxon>
        <taxon>Caryophyllales</taxon>
        <taxon>Chenopodiaceae</taxon>
        <taxon>Chenopodioideae</taxon>
        <taxon>Anserineae</taxon>
        <taxon>Spinacia</taxon>
    </lineage>
</organism>
<evidence type="ECO:0000313" key="2">
    <source>
        <dbReference type="Proteomes" id="UP000813463"/>
    </source>
</evidence>
<dbReference type="PANTHER" id="PTHR33710:SF81">
    <property type="entry name" value="ENDONUCLEASE_EXONUCLEASE_PHOSPHATASE DOMAIN-CONTAINING PROTEIN"/>
    <property type="match status" value="1"/>
</dbReference>
<name>A0ABM3QQ34_SPIOL</name>